<evidence type="ECO:0000313" key="3">
    <source>
        <dbReference type="Proteomes" id="UP000239649"/>
    </source>
</evidence>
<dbReference type="SUPFAM" id="SSF56281">
    <property type="entry name" value="Metallo-hydrolase/oxidoreductase"/>
    <property type="match status" value="1"/>
</dbReference>
<dbReference type="PANTHER" id="PTHR36839">
    <property type="entry name" value="METALLO-BETA-LACTAMASE FAMILY PROTEIN (AFU_ORTHOLOGUE AFUA_5G12770)"/>
    <property type="match status" value="1"/>
</dbReference>
<dbReference type="PANTHER" id="PTHR36839:SF1">
    <property type="entry name" value="METALLO-BETA-LACTAMASE FAMILY PROTEIN (AFU_ORTHOLOGUE AFUA_5G12770)"/>
    <property type="match status" value="1"/>
</dbReference>
<evidence type="ECO:0000313" key="2">
    <source>
        <dbReference type="EMBL" id="PSC72625.1"/>
    </source>
</evidence>
<dbReference type="AlphaFoldDB" id="A0A2P6VEV5"/>
<sequence>MSDELIAQGFRNKAIAVEPGVHAIAVEPKLGIGQQAYLVHTPQGNIMWDCVGLLHPQFVAEVEALGGVAAIAVSHPHFYAACADWAEAFSAHRECKVYLHEADREWVTRPSTALEFWSGEEREVWTGVNLMQLGGHFPGSSVLLWEESRDGQGVVFAGDTVFPVPGGGVSFMFSFPNLLPLPVDQVARIGRTLGRCNFDRLYGPFPQSVVKHDAAAVVRESAARYCGLLDGSTTRRYT</sequence>
<comment type="caution">
    <text evidence="2">The sequence shown here is derived from an EMBL/GenBank/DDBJ whole genome shotgun (WGS) entry which is preliminary data.</text>
</comment>
<dbReference type="Gene3D" id="3.60.15.10">
    <property type="entry name" value="Ribonuclease Z/Hydroxyacylglutathione hydrolase-like"/>
    <property type="match status" value="1"/>
</dbReference>
<organism evidence="2 3">
    <name type="scientific">Micractinium conductrix</name>
    <dbReference type="NCBI Taxonomy" id="554055"/>
    <lineage>
        <taxon>Eukaryota</taxon>
        <taxon>Viridiplantae</taxon>
        <taxon>Chlorophyta</taxon>
        <taxon>core chlorophytes</taxon>
        <taxon>Trebouxiophyceae</taxon>
        <taxon>Chlorellales</taxon>
        <taxon>Chlorellaceae</taxon>
        <taxon>Chlorella clade</taxon>
        <taxon>Micractinium</taxon>
    </lineage>
</organism>
<feature type="domain" description="Metallo-beta-lactamase" evidence="1">
    <location>
        <begin position="33"/>
        <end position="193"/>
    </location>
</feature>
<dbReference type="OrthoDB" id="17458at2759"/>
<dbReference type="Proteomes" id="UP000239649">
    <property type="component" value="Unassembled WGS sequence"/>
</dbReference>
<accession>A0A2P6VEV5</accession>
<dbReference type="InterPro" id="IPR001279">
    <property type="entry name" value="Metallo-B-lactamas"/>
</dbReference>
<dbReference type="SMART" id="SM00849">
    <property type="entry name" value="Lactamase_B"/>
    <property type="match status" value="1"/>
</dbReference>
<keyword evidence="3" id="KW-1185">Reference proteome</keyword>
<dbReference type="InterPro" id="IPR036866">
    <property type="entry name" value="RibonucZ/Hydroxyglut_hydro"/>
</dbReference>
<reference evidence="2 3" key="1">
    <citation type="journal article" date="2018" name="Plant J.">
        <title>Genome sequences of Chlorella sorokiniana UTEX 1602 and Micractinium conductrix SAG 241.80: implications to maltose excretion by a green alga.</title>
        <authorList>
            <person name="Arriola M.B."/>
            <person name="Velmurugan N."/>
            <person name="Zhang Y."/>
            <person name="Plunkett M.H."/>
            <person name="Hondzo H."/>
            <person name="Barney B.M."/>
        </authorList>
    </citation>
    <scope>NUCLEOTIDE SEQUENCE [LARGE SCALE GENOMIC DNA]</scope>
    <source>
        <strain evidence="2 3">SAG 241.80</strain>
    </source>
</reference>
<name>A0A2P6VEV5_9CHLO</name>
<proteinExistence type="predicted"/>
<gene>
    <name evidence="2" type="ORF">C2E20_3968</name>
</gene>
<dbReference type="GO" id="GO:0016787">
    <property type="term" value="F:hydrolase activity"/>
    <property type="evidence" value="ECO:0007669"/>
    <property type="project" value="UniProtKB-KW"/>
</dbReference>
<protein>
    <submittedName>
        <fullName evidence="2">MBL fold metallo-hydrolase</fullName>
    </submittedName>
</protein>
<evidence type="ECO:0000259" key="1">
    <source>
        <dbReference type="SMART" id="SM00849"/>
    </source>
</evidence>
<dbReference type="EMBL" id="LHPF02000009">
    <property type="protein sequence ID" value="PSC72625.1"/>
    <property type="molecule type" value="Genomic_DNA"/>
</dbReference>